<proteinExistence type="inferred from homology"/>
<reference evidence="6" key="1">
    <citation type="journal article" date="2015" name="Nature">
        <title>Complex archaea that bridge the gap between prokaryotes and eukaryotes.</title>
        <authorList>
            <person name="Spang A."/>
            <person name="Saw J.H."/>
            <person name="Jorgensen S.L."/>
            <person name="Zaremba-Niedzwiedzka K."/>
            <person name="Martijn J."/>
            <person name="Lind A.E."/>
            <person name="van Eijk R."/>
            <person name="Schleper C."/>
            <person name="Guy L."/>
            <person name="Ettema T.J."/>
        </authorList>
    </citation>
    <scope>NUCLEOTIDE SEQUENCE</scope>
</reference>
<evidence type="ECO:0000313" key="6">
    <source>
        <dbReference type="EMBL" id="KKN95389.1"/>
    </source>
</evidence>
<dbReference type="PANTHER" id="PTHR37481:SF1">
    <property type="entry name" value="LIPOPOLYSACCHARIDE EXPORT SYSTEM PROTEIN LPTC"/>
    <property type="match status" value="1"/>
</dbReference>
<evidence type="ECO:0000256" key="2">
    <source>
        <dbReference type="ARBA" id="ARBA00022519"/>
    </source>
</evidence>
<dbReference type="InterPro" id="IPR010664">
    <property type="entry name" value="LipoPS_assembly_LptC-rel"/>
</dbReference>
<gene>
    <name evidence="6" type="ORF">LCGC14_0179160</name>
</gene>
<keyword evidence="2" id="KW-0997">Cell inner membrane</keyword>
<dbReference type="InterPro" id="IPR026265">
    <property type="entry name" value="LptC"/>
</dbReference>
<evidence type="ECO:0000256" key="5">
    <source>
        <dbReference type="ARBA" id="ARBA00023136"/>
    </source>
</evidence>
<dbReference type="Gene3D" id="2.60.450.10">
    <property type="entry name" value="Lipopolysaccharide (LPS) transport protein A like domain"/>
    <property type="match status" value="1"/>
</dbReference>
<dbReference type="GO" id="GO:0015221">
    <property type="term" value="F:lipopolysaccharide transmembrane transporter activity"/>
    <property type="evidence" value="ECO:0007669"/>
    <property type="project" value="InterPro"/>
</dbReference>
<name>A0A0F9UUK2_9ZZZZ</name>
<accession>A0A0F9UUK2</accession>
<evidence type="ECO:0000256" key="3">
    <source>
        <dbReference type="ARBA" id="ARBA00022692"/>
    </source>
</evidence>
<evidence type="ECO:0008006" key="7">
    <source>
        <dbReference type="Google" id="ProtNLM"/>
    </source>
</evidence>
<dbReference type="HAMAP" id="MF_01915">
    <property type="entry name" value="LPS_assembly_LptC"/>
    <property type="match status" value="1"/>
</dbReference>
<dbReference type="AlphaFoldDB" id="A0A0F9UUK2"/>
<evidence type="ECO:0000256" key="1">
    <source>
        <dbReference type="ARBA" id="ARBA00022475"/>
    </source>
</evidence>
<keyword evidence="4" id="KW-1133">Transmembrane helix</keyword>
<evidence type="ECO:0000256" key="4">
    <source>
        <dbReference type="ARBA" id="ARBA00022989"/>
    </source>
</evidence>
<keyword evidence="5" id="KW-0472">Membrane</keyword>
<organism evidence="6">
    <name type="scientific">marine sediment metagenome</name>
    <dbReference type="NCBI Taxonomy" id="412755"/>
    <lineage>
        <taxon>unclassified sequences</taxon>
        <taxon>metagenomes</taxon>
        <taxon>ecological metagenomes</taxon>
    </lineage>
</organism>
<dbReference type="EMBL" id="LAZR01000071">
    <property type="protein sequence ID" value="KKN95389.1"/>
    <property type="molecule type" value="Genomic_DNA"/>
</dbReference>
<dbReference type="NCBIfam" id="TIGR04409">
    <property type="entry name" value="LptC_YrbK"/>
    <property type="match status" value="1"/>
</dbReference>
<keyword evidence="3" id="KW-0812">Transmembrane</keyword>
<sequence>MNFNPPRYLVLGAIIGLAMLLALAVGYWNIRPASFTAPPMIVDPLKPDFFMVEPRISMLGEDGKPAYKLTSDRAIQLVSDGSTRLEAPDLIFFREGDEQPWFVTAAHGEVTEGGDKVRLIENVLLEQEVPGDAPRQLTTSELTVFPSRDYAETDRDVRIEAARNVTTATGMEVYLNDGRLKLLSNVRGQHEVR</sequence>
<protein>
    <recommendedName>
        <fullName evidence="7">Lipopolysaccharide export system protein LptC</fullName>
    </recommendedName>
</protein>
<dbReference type="InterPro" id="IPR052363">
    <property type="entry name" value="LPS_export_LptC"/>
</dbReference>
<dbReference type="GO" id="GO:0030288">
    <property type="term" value="C:outer membrane-bounded periplasmic space"/>
    <property type="evidence" value="ECO:0007669"/>
    <property type="project" value="TreeGrafter"/>
</dbReference>
<dbReference type="GO" id="GO:0005886">
    <property type="term" value="C:plasma membrane"/>
    <property type="evidence" value="ECO:0007669"/>
    <property type="project" value="InterPro"/>
</dbReference>
<comment type="caution">
    <text evidence="6">The sequence shown here is derived from an EMBL/GenBank/DDBJ whole genome shotgun (WGS) entry which is preliminary data.</text>
</comment>
<dbReference type="Pfam" id="PF06835">
    <property type="entry name" value="LptC"/>
    <property type="match status" value="1"/>
</dbReference>
<dbReference type="GO" id="GO:0017089">
    <property type="term" value="F:glycolipid transfer activity"/>
    <property type="evidence" value="ECO:0007669"/>
    <property type="project" value="TreeGrafter"/>
</dbReference>
<keyword evidence="1" id="KW-1003">Cell membrane</keyword>
<dbReference type="PANTHER" id="PTHR37481">
    <property type="entry name" value="LIPOPOLYSACCHARIDE EXPORT SYSTEM PROTEIN LPTC"/>
    <property type="match status" value="1"/>
</dbReference>